<dbReference type="GO" id="GO:0016832">
    <property type="term" value="F:aldehyde-lyase activity"/>
    <property type="evidence" value="ECO:0007669"/>
    <property type="project" value="TreeGrafter"/>
</dbReference>
<dbReference type="PANTHER" id="PTHR22789:SF0">
    <property type="entry name" value="3-OXO-TETRONATE 4-PHOSPHATE DECARBOXYLASE-RELATED"/>
    <property type="match status" value="1"/>
</dbReference>
<reference evidence="4" key="1">
    <citation type="journal article" date="2020" name="Stud. Mycol.">
        <title>101 Dothideomycetes genomes: a test case for predicting lifestyles and emergence of pathogens.</title>
        <authorList>
            <person name="Haridas S."/>
            <person name="Albert R."/>
            <person name="Binder M."/>
            <person name="Bloem J."/>
            <person name="Labutti K."/>
            <person name="Salamov A."/>
            <person name="Andreopoulos B."/>
            <person name="Baker S."/>
            <person name="Barry K."/>
            <person name="Bills G."/>
            <person name="Bluhm B."/>
            <person name="Cannon C."/>
            <person name="Castanera R."/>
            <person name="Culley D."/>
            <person name="Daum C."/>
            <person name="Ezra D."/>
            <person name="Gonzalez J."/>
            <person name="Henrissat B."/>
            <person name="Kuo A."/>
            <person name="Liang C."/>
            <person name="Lipzen A."/>
            <person name="Lutzoni F."/>
            <person name="Magnuson J."/>
            <person name="Mondo S."/>
            <person name="Nolan M."/>
            <person name="Ohm R."/>
            <person name="Pangilinan J."/>
            <person name="Park H.-J."/>
            <person name="Ramirez L."/>
            <person name="Alfaro M."/>
            <person name="Sun H."/>
            <person name="Tritt A."/>
            <person name="Yoshinaga Y."/>
            <person name="Zwiers L.-H."/>
            <person name="Turgeon B."/>
            <person name="Goodwin S."/>
            <person name="Spatafora J."/>
            <person name="Crous P."/>
            <person name="Grigoriev I."/>
        </authorList>
    </citation>
    <scope>NUCLEOTIDE SEQUENCE</scope>
    <source>
        <strain evidence="4">CBS 109.77</strain>
    </source>
</reference>
<dbReference type="AlphaFoldDB" id="A0A6A6XFN8"/>
<evidence type="ECO:0000256" key="2">
    <source>
        <dbReference type="ARBA" id="ARBA00023239"/>
    </source>
</evidence>
<protein>
    <submittedName>
        <fullName evidence="4">Arad-like aldolase/epimerase</fullName>
    </submittedName>
</protein>
<sequence length="266" mass="28472">MVNLTATLGALISANHILHYHSVLDAMGHVSVRNPLNNGTYFLALQMGPAVVSGRQDIGEYLVESSEPVNGTVGGYAERYIHGEILKRYPDVNAVVHSHAEDVLPYTVVGGLGLEPVYHMAGFLGPQTPTFDIAATPPYQDPLTPQDMLISTPLLGALLASALGTNASRPTSPQHRAVLQRGHGFVVVAGGIEEAVDYAYYAASNARVLTTAVLLARAVGGEVRRLSAGEMRGAADMDAWIAFKPWRQWVWEVERSGVYVNELGGG</sequence>
<evidence type="ECO:0000256" key="1">
    <source>
        <dbReference type="ARBA" id="ARBA00022723"/>
    </source>
</evidence>
<evidence type="ECO:0000259" key="3">
    <source>
        <dbReference type="SMART" id="SM01007"/>
    </source>
</evidence>
<accession>A0A6A6XFN8</accession>
<dbReference type="InterPro" id="IPR036409">
    <property type="entry name" value="Aldolase_II/adducin_N_sf"/>
</dbReference>
<dbReference type="SUPFAM" id="SSF53639">
    <property type="entry name" value="AraD/HMP-PK domain-like"/>
    <property type="match status" value="1"/>
</dbReference>
<keyword evidence="1" id="KW-0479">Metal-binding</keyword>
<dbReference type="InterPro" id="IPR001303">
    <property type="entry name" value="Aldolase_II/adducin_N"/>
</dbReference>
<dbReference type="Gene3D" id="3.40.225.10">
    <property type="entry name" value="Class II aldolase/adducin N-terminal domain"/>
    <property type="match status" value="1"/>
</dbReference>
<name>A0A6A6XFN8_9PLEO</name>
<dbReference type="GO" id="GO:0005829">
    <property type="term" value="C:cytosol"/>
    <property type="evidence" value="ECO:0007669"/>
    <property type="project" value="TreeGrafter"/>
</dbReference>
<dbReference type="Pfam" id="PF00596">
    <property type="entry name" value="Aldolase_II"/>
    <property type="match status" value="1"/>
</dbReference>
<dbReference type="OrthoDB" id="2932980at2759"/>
<keyword evidence="5" id="KW-1185">Reference proteome</keyword>
<keyword evidence="2" id="KW-0456">Lyase</keyword>
<dbReference type="PANTHER" id="PTHR22789">
    <property type="entry name" value="FUCULOSE PHOSPHATE ALDOLASE"/>
    <property type="match status" value="1"/>
</dbReference>
<dbReference type="Proteomes" id="UP000799757">
    <property type="component" value="Unassembled WGS sequence"/>
</dbReference>
<gene>
    <name evidence="4" type="ORF">K505DRAFT_303295</name>
</gene>
<evidence type="ECO:0000313" key="5">
    <source>
        <dbReference type="Proteomes" id="UP000799757"/>
    </source>
</evidence>
<dbReference type="EMBL" id="MU001878">
    <property type="protein sequence ID" value="KAF2794853.1"/>
    <property type="molecule type" value="Genomic_DNA"/>
</dbReference>
<dbReference type="SMART" id="SM01007">
    <property type="entry name" value="Aldolase_II"/>
    <property type="match status" value="1"/>
</dbReference>
<evidence type="ECO:0000313" key="4">
    <source>
        <dbReference type="EMBL" id="KAF2794853.1"/>
    </source>
</evidence>
<dbReference type="GO" id="GO:0046872">
    <property type="term" value="F:metal ion binding"/>
    <property type="evidence" value="ECO:0007669"/>
    <property type="project" value="UniProtKB-KW"/>
</dbReference>
<dbReference type="GO" id="GO:0019323">
    <property type="term" value="P:pentose catabolic process"/>
    <property type="evidence" value="ECO:0007669"/>
    <property type="project" value="TreeGrafter"/>
</dbReference>
<proteinExistence type="predicted"/>
<organism evidence="4 5">
    <name type="scientific">Melanomma pulvis-pyrius CBS 109.77</name>
    <dbReference type="NCBI Taxonomy" id="1314802"/>
    <lineage>
        <taxon>Eukaryota</taxon>
        <taxon>Fungi</taxon>
        <taxon>Dikarya</taxon>
        <taxon>Ascomycota</taxon>
        <taxon>Pezizomycotina</taxon>
        <taxon>Dothideomycetes</taxon>
        <taxon>Pleosporomycetidae</taxon>
        <taxon>Pleosporales</taxon>
        <taxon>Melanommataceae</taxon>
        <taxon>Melanomma</taxon>
    </lineage>
</organism>
<feature type="domain" description="Class II aldolase/adducin N-terminal" evidence="3">
    <location>
        <begin position="9"/>
        <end position="210"/>
    </location>
</feature>
<dbReference type="InterPro" id="IPR050197">
    <property type="entry name" value="Aldolase_class_II_sugar_metab"/>
</dbReference>